<proteinExistence type="predicted"/>
<organism evidence="2 3">
    <name type="scientific">Ramularia collo-cygni</name>
    <dbReference type="NCBI Taxonomy" id="112498"/>
    <lineage>
        <taxon>Eukaryota</taxon>
        <taxon>Fungi</taxon>
        <taxon>Dikarya</taxon>
        <taxon>Ascomycota</taxon>
        <taxon>Pezizomycotina</taxon>
        <taxon>Dothideomycetes</taxon>
        <taxon>Dothideomycetidae</taxon>
        <taxon>Mycosphaerellales</taxon>
        <taxon>Mycosphaerellaceae</taxon>
        <taxon>Ramularia</taxon>
    </lineage>
</organism>
<dbReference type="PANTHER" id="PTHR28243">
    <property type="entry name" value="AGL049CP"/>
    <property type="match status" value="1"/>
</dbReference>
<accession>A0A2D3VIG5</accession>
<dbReference type="RefSeq" id="XP_023631915.1">
    <property type="nucleotide sequence ID" value="XM_023776147.1"/>
</dbReference>
<protein>
    <recommendedName>
        <fullName evidence="1">Pyridoxamine 5'-phosphate oxidase Alr4036 family FMN-binding domain-containing protein</fullName>
    </recommendedName>
</protein>
<dbReference type="GeneID" id="35605956"/>
<keyword evidence="3" id="KW-1185">Reference proteome</keyword>
<dbReference type="Pfam" id="PF12766">
    <property type="entry name" value="Pyridox_oxase_2"/>
    <property type="match status" value="1"/>
</dbReference>
<evidence type="ECO:0000259" key="1">
    <source>
        <dbReference type="Pfam" id="PF12766"/>
    </source>
</evidence>
<dbReference type="OrthoDB" id="5394411at2759"/>
<name>A0A2D3VIG5_9PEZI</name>
<dbReference type="PANTHER" id="PTHR28243:SF1">
    <property type="entry name" value="PYRIDOXAMINE 5'-PHOSPHATE OXIDASE ALR4036 FAMILY FMN-BINDING DOMAIN-CONTAINING PROTEIN"/>
    <property type="match status" value="1"/>
</dbReference>
<dbReference type="SUPFAM" id="SSF50475">
    <property type="entry name" value="FMN-binding split barrel"/>
    <property type="match status" value="1"/>
</dbReference>
<dbReference type="AlphaFoldDB" id="A0A2D3VIG5"/>
<evidence type="ECO:0000313" key="2">
    <source>
        <dbReference type="EMBL" id="CZT25192.1"/>
    </source>
</evidence>
<feature type="domain" description="Pyridoxamine 5'-phosphate oxidase Alr4036 family FMN-binding" evidence="1">
    <location>
        <begin position="3"/>
        <end position="105"/>
    </location>
</feature>
<evidence type="ECO:0000313" key="3">
    <source>
        <dbReference type="Proteomes" id="UP000225277"/>
    </source>
</evidence>
<dbReference type="InterPro" id="IPR024624">
    <property type="entry name" value="Pyridox_Oxase_Alr4036_FMN-bd"/>
</dbReference>
<dbReference type="EMBL" id="FJUY01000025">
    <property type="protein sequence ID" value="CZT25192.1"/>
    <property type="molecule type" value="Genomic_DNA"/>
</dbReference>
<dbReference type="InterPro" id="IPR012349">
    <property type="entry name" value="Split_barrel_FMN-bd"/>
</dbReference>
<sequence length="236" mass="26586">MDSPEFVFSTVHPTTHEPRARYCIFRSLWAELPDNSRNPATRNERLYESDLLCFTTDKRMSKVGELCGVEGLVNGSGGGGICEAVFWIKGDVMVQWRIKGKAYVIGQDIDSEGGNVVKKELMKRMRVVGDESKQEGWSWGRELTGHFGNMSPGMRASFANPPPGQLVNEPYDDKHLKLGGQVEDLDDAVARANFRVVVIKPTVVESVDLKDPESARRHVYRFDDSTGVWSHEERWP</sequence>
<gene>
    <name evidence="2" type="ORF">RCC_10921</name>
</gene>
<dbReference type="GO" id="GO:0010181">
    <property type="term" value="F:FMN binding"/>
    <property type="evidence" value="ECO:0007669"/>
    <property type="project" value="InterPro"/>
</dbReference>
<reference evidence="2 3" key="1">
    <citation type="submission" date="2016-03" db="EMBL/GenBank/DDBJ databases">
        <authorList>
            <person name="Ploux O."/>
        </authorList>
    </citation>
    <scope>NUCLEOTIDE SEQUENCE [LARGE SCALE GENOMIC DNA]</scope>
    <source>
        <strain evidence="2 3">URUG2</strain>
    </source>
</reference>
<dbReference type="Proteomes" id="UP000225277">
    <property type="component" value="Unassembled WGS sequence"/>
</dbReference>
<dbReference type="STRING" id="112498.A0A2D3VIG5"/>
<dbReference type="Gene3D" id="2.30.110.10">
    <property type="entry name" value="Electron Transport, Fmn-binding Protein, Chain A"/>
    <property type="match status" value="1"/>
</dbReference>